<dbReference type="AlphaFoldDB" id="A0A0D2J9N3"/>
<organism evidence="1 2">
    <name type="scientific">Dethiosulfatarculus sandiegensis</name>
    <dbReference type="NCBI Taxonomy" id="1429043"/>
    <lineage>
        <taxon>Bacteria</taxon>
        <taxon>Pseudomonadati</taxon>
        <taxon>Thermodesulfobacteriota</taxon>
        <taxon>Desulfarculia</taxon>
        <taxon>Desulfarculales</taxon>
        <taxon>Desulfarculaceae</taxon>
        <taxon>Dethiosulfatarculus</taxon>
    </lineage>
</organism>
<dbReference type="STRING" id="1429043.X474_06830"/>
<dbReference type="InParanoid" id="A0A0D2J9N3"/>
<sequence>MPVLWALPNRPPFGAWDGKVAKADNIALFKAVKDFEQGYVLVSLNVAL</sequence>
<name>A0A0D2J9N3_9BACT</name>
<proteinExistence type="predicted"/>
<reference evidence="1 2" key="1">
    <citation type="submission" date="2013-11" db="EMBL/GenBank/DDBJ databases">
        <title>Metagenomic analysis of a methanogenic consortium involved in long chain n-alkane degradation.</title>
        <authorList>
            <person name="Davidova I.A."/>
            <person name="Callaghan A.V."/>
            <person name="Wawrik B."/>
            <person name="Pruitt S."/>
            <person name="Marks C."/>
            <person name="Duncan K.E."/>
            <person name="Suflita J.M."/>
        </authorList>
    </citation>
    <scope>NUCLEOTIDE SEQUENCE [LARGE SCALE GENOMIC DNA]</scope>
    <source>
        <strain evidence="1 2">SPR</strain>
    </source>
</reference>
<gene>
    <name evidence="1" type="ORF">X474_06830</name>
</gene>
<protein>
    <submittedName>
        <fullName evidence="1">Uncharacterized protein</fullName>
    </submittedName>
</protein>
<comment type="caution">
    <text evidence="1">The sequence shown here is derived from an EMBL/GenBank/DDBJ whole genome shotgun (WGS) entry which is preliminary data.</text>
</comment>
<accession>A0A0D2J9N3</accession>
<dbReference type="Proteomes" id="UP000032233">
    <property type="component" value="Unassembled WGS sequence"/>
</dbReference>
<keyword evidence="2" id="KW-1185">Reference proteome</keyword>
<dbReference type="EMBL" id="AZAC01000008">
    <property type="protein sequence ID" value="KIX14854.1"/>
    <property type="molecule type" value="Genomic_DNA"/>
</dbReference>
<evidence type="ECO:0000313" key="1">
    <source>
        <dbReference type="EMBL" id="KIX14854.1"/>
    </source>
</evidence>
<evidence type="ECO:0000313" key="2">
    <source>
        <dbReference type="Proteomes" id="UP000032233"/>
    </source>
</evidence>